<dbReference type="Proteomes" id="UP001630127">
    <property type="component" value="Unassembled WGS sequence"/>
</dbReference>
<proteinExistence type="inferred from homology"/>
<dbReference type="AlphaFoldDB" id="A0ABD2ZW25"/>
<dbReference type="InterPro" id="IPR058680">
    <property type="entry name" value="NBD_SMAX1-like"/>
</dbReference>
<dbReference type="InterPro" id="IPR004176">
    <property type="entry name" value="Clp_R_N"/>
</dbReference>
<accession>A0ABD2ZW25</accession>
<reference evidence="6 7" key="1">
    <citation type="submission" date="2024-11" db="EMBL/GenBank/DDBJ databases">
        <title>A near-complete genome assembly of Cinchona calisaya.</title>
        <authorList>
            <person name="Lian D.C."/>
            <person name="Zhao X.W."/>
            <person name="Wei L."/>
        </authorList>
    </citation>
    <scope>NUCLEOTIDE SEQUENCE [LARGE SCALE GENOMIC DNA]</scope>
    <source>
        <tissue evidence="6">Nenye</tissue>
    </source>
</reference>
<organism evidence="6 7">
    <name type="scientific">Cinchona calisaya</name>
    <dbReference type="NCBI Taxonomy" id="153742"/>
    <lineage>
        <taxon>Eukaryota</taxon>
        <taxon>Viridiplantae</taxon>
        <taxon>Streptophyta</taxon>
        <taxon>Embryophyta</taxon>
        <taxon>Tracheophyta</taxon>
        <taxon>Spermatophyta</taxon>
        <taxon>Magnoliopsida</taxon>
        <taxon>eudicotyledons</taxon>
        <taxon>Gunneridae</taxon>
        <taxon>Pentapetalae</taxon>
        <taxon>asterids</taxon>
        <taxon>lamiids</taxon>
        <taxon>Gentianales</taxon>
        <taxon>Rubiaceae</taxon>
        <taxon>Cinchonoideae</taxon>
        <taxon>Cinchoneae</taxon>
        <taxon>Cinchona</taxon>
    </lineage>
</organism>
<feature type="compositionally biased region" description="Basic and acidic residues" evidence="4">
    <location>
        <begin position="817"/>
        <end position="829"/>
    </location>
</feature>
<dbReference type="InterPro" id="IPR027417">
    <property type="entry name" value="P-loop_NTPase"/>
</dbReference>
<dbReference type="InterPro" id="IPR036628">
    <property type="entry name" value="Clp_N_dom_sf"/>
</dbReference>
<protein>
    <recommendedName>
        <fullName evidence="5">Clp R domain-containing protein</fullName>
    </recommendedName>
</protein>
<dbReference type="PANTHER" id="PTHR43572:SF80">
    <property type="entry name" value="PROTEIN SMAX1-LIKE 3-LIKE"/>
    <property type="match status" value="1"/>
</dbReference>
<keyword evidence="7" id="KW-1185">Reference proteome</keyword>
<gene>
    <name evidence="6" type="ORF">ACH5RR_016504</name>
</gene>
<dbReference type="PROSITE" id="PS51903">
    <property type="entry name" value="CLP_R"/>
    <property type="match status" value="1"/>
</dbReference>
<dbReference type="EMBL" id="JBJUIK010000007">
    <property type="protein sequence ID" value="KAL3523670.1"/>
    <property type="molecule type" value="Genomic_DNA"/>
</dbReference>
<dbReference type="SUPFAM" id="SSF81923">
    <property type="entry name" value="Double Clp-N motif"/>
    <property type="match status" value="1"/>
</dbReference>
<comment type="similarity">
    <text evidence="1">Belongs to the ClpA/ClpB family.</text>
</comment>
<dbReference type="Gene3D" id="1.10.1780.10">
    <property type="entry name" value="Clp, N-terminal domain"/>
    <property type="match status" value="1"/>
</dbReference>
<dbReference type="InterPro" id="IPR051650">
    <property type="entry name" value="SL_signaling_regulator"/>
</dbReference>
<comment type="caution">
    <text evidence="6">The sequence shown here is derived from an EMBL/GenBank/DDBJ whole genome shotgun (WGS) entry which is preliminary data.</text>
</comment>
<feature type="compositionally biased region" description="Low complexity" evidence="4">
    <location>
        <begin position="583"/>
        <end position="597"/>
    </location>
</feature>
<name>A0ABD2ZW25_9GENT</name>
<dbReference type="SUPFAM" id="SSF52540">
    <property type="entry name" value="P-loop containing nucleoside triphosphate hydrolases"/>
    <property type="match status" value="1"/>
</dbReference>
<evidence type="ECO:0000256" key="1">
    <source>
        <dbReference type="ARBA" id="ARBA00008675"/>
    </source>
</evidence>
<keyword evidence="2 3" id="KW-0677">Repeat</keyword>
<evidence type="ECO:0000256" key="2">
    <source>
        <dbReference type="ARBA" id="ARBA00022737"/>
    </source>
</evidence>
<evidence type="ECO:0000313" key="6">
    <source>
        <dbReference type="EMBL" id="KAL3523670.1"/>
    </source>
</evidence>
<evidence type="ECO:0000313" key="7">
    <source>
        <dbReference type="Proteomes" id="UP001630127"/>
    </source>
</evidence>
<feature type="compositionally biased region" description="Polar residues" evidence="4">
    <location>
        <begin position="806"/>
        <end position="816"/>
    </location>
</feature>
<evidence type="ECO:0000259" key="5">
    <source>
        <dbReference type="PROSITE" id="PS51903"/>
    </source>
</evidence>
<evidence type="ECO:0000256" key="4">
    <source>
        <dbReference type="SAM" id="MobiDB-lite"/>
    </source>
</evidence>
<feature type="region of interest" description="Disordered" evidence="4">
    <location>
        <begin position="577"/>
        <end position="599"/>
    </location>
</feature>
<dbReference type="Pfam" id="PF02861">
    <property type="entry name" value="Clp_N"/>
    <property type="match status" value="1"/>
</dbReference>
<feature type="region of interest" description="Disordered" evidence="4">
    <location>
        <begin position="802"/>
        <end position="829"/>
    </location>
</feature>
<dbReference type="Pfam" id="PF23569">
    <property type="entry name" value="NBD_SMAX1"/>
    <property type="match status" value="1"/>
</dbReference>
<dbReference type="Gene3D" id="3.40.50.300">
    <property type="entry name" value="P-loop containing nucleotide triphosphate hydrolases"/>
    <property type="match status" value="1"/>
</dbReference>
<evidence type="ECO:0000256" key="3">
    <source>
        <dbReference type="PROSITE-ProRule" id="PRU01251"/>
    </source>
</evidence>
<dbReference type="PANTHER" id="PTHR43572">
    <property type="entry name" value="CHAPERONE PROTEIN CLPD, CHLOROPLASTIC"/>
    <property type="match status" value="1"/>
</dbReference>
<sequence>MRTGGYTLQQSLTTEATSIVKQSITLARRRGNAQVTPLHIASAMLASSAGLLRRACLQTHSHPLQCKALELCFNVALNRLPTSTSSPLLGPHSHHPSLSNALVAAFKRAQAHQRRGSVENQQHQQQQQTILALKVEIEQLVISILDDPSVSRVMREAGFSSTQVKTKVEQAVSLESSTTKSFVLGNCVSQTLSSSHQLRLSSLSRTAEEVRDDDVTSVVSAIVNKKTKNTVVLSECTATAESVIKGVIDKFDKGNVPGEMRSVQFVSVPLYTLRNISREEFEGRLGELRSLVKSYLSRGVVLYLGDLKWVSEFWSKYGEQRTSFHYSPVEHMIMELSRLLCGTGDNGKLWIMGIATFQTYMKCKTGCPSLETLWDLHPITIPVGSLALSLNLDSNLNNHFRSKAADEGSSWLLSEAGAEKHLTCCADCVANFKREARSIPSRAPLESGSSLPSWLQQYKEEKRRETNNDQELDKIRDLCTKWNSICKSLHKKSPHFFEKALNFSSTSPCSSASISSNDHKHSSKLHHQSLLTWPLIFEPNGPNQYSPKERKFFVSDQSDEIEELEKPKILTMYKTDTKPDLLSNPNSSPNSASSSEASGDHMDYMEFFPRFKENNQKNLKILCNALEKKVPWQKEIIPDIVSSILECRSGKKTKKSNKMIRSEMNREETWLFFLGTDSEGKEKIARELSRVVFGSQDNFINISLSCFSSITRADSTEEVSNKRARNEQGKSYLERLADALHENPSRVFFMEDFDQVGYLSQKGIKKMIESGSFILPDGELILLNDAIIIFSSDSFSSHVSRASSPPIGSQRINGNSEVKEEQNGENLEENRRSCVSLDLNIATEDGGDENLFGDIGILDLVDKLVVFKVQVV</sequence>
<feature type="domain" description="Clp R" evidence="5">
    <location>
        <begin position="8"/>
        <end position="177"/>
    </location>
</feature>